<evidence type="ECO:0000256" key="4">
    <source>
        <dbReference type="ARBA" id="ARBA00022801"/>
    </source>
</evidence>
<dbReference type="InterPro" id="IPR059177">
    <property type="entry name" value="GH29D-like_dom"/>
</dbReference>
<evidence type="ECO:0000256" key="7">
    <source>
        <dbReference type="ARBA" id="ARBA00033000"/>
    </source>
</evidence>
<dbReference type="Proteomes" id="UP000615326">
    <property type="component" value="Unassembled WGS sequence"/>
</dbReference>
<comment type="catalytic activity">
    <reaction evidence="1">
        <text>Hydrolysis of terminal non-reducing N-acetyl-D-hexosamine residues in N-acetyl-beta-D-hexosaminides.</text>
        <dbReference type="EC" id="3.2.1.52"/>
    </reaction>
</comment>
<organism evidence="12 13">
    <name type="scientific">Acetobacter fallax</name>
    <dbReference type="NCBI Taxonomy" id="1737473"/>
    <lineage>
        <taxon>Bacteria</taxon>
        <taxon>Pseudomonadati</taxon>
        <taxon>Pseudomonadota</taxon>
        <taxon>Alphaproteobacteria</taxon>
        <taxon>Acetobacterales</taxon>
        <taxon>Acetobacteraceae</taxon>
        <taxon>Acetobacter</taxon>
    </lineage>
</organism>
<dbReference type="InterPro" id="IPR015883">
    <property type="entry name" value="Glyco_hydro_20_cat"/>
</dbReference>
<evidence type="ECO:0000256" key="6">
    <source>
        <dbReference type="ARBA" id="ARBA00030512"/>
    </source>
</evidence>
<dbReference type="EMBL" id="WOSW01000045">
    <property type="protein sequence ID" value="NHO33957.1"/>
    <property type="molecule type" value="Genomic_DNA"/>
</dbReference>
<dbReference type="InterPro" id="IPR025705">
    <property type="entry name" value="Beta_hexosaminidase_sua/sub"/>
</dbReference>
<accession>A0ABX0KED7</accession>
<dbReference type="CDD" id="cd06563">
    <property type="entry name" value="GH20_chitobiase-like"/>
    <property type="match status" value="1"/>
</dbReference>
<proteinExistence type="inferred from homology"/>
<dbReference type="Pfam" id="PF13290">
    <property type="entry name" value="CHB_HEX_C_1"/>
    <property type="match status" value="1"/>
</dbReference>
<evidence type="ECO:0000313" key="13">
    <source>
        <dbReference type="Proteomes" id="UP000615326"/>
    </source>
</evidence>
<evidence type="ECO:0000256" key="1">
    <source>
        <dbReference type="ARBA" id="ARBA00001231"/>
    </source>
</evidence>
<dbReference type="PANTHER" id="PTHR22600">
    <property type="entry name" value="BETA-HEXOSAMINIDASE"/>
    <property type="match status" value="1"/>
</dbReference>
<keyword evidence="4" id="KW-0378">Hydrolase</keyword>
<evidence type="ECO:0000313" key="12">
    <source>
        <dbReference type="EMBL" id="NHO33957.1"/>
    </source>
</evidence>
<dbReference type="Gene3D" id="3.20.20.80">
    <property type="entry name" value="Glycosidases"/>
    <property type="match status" value="1"/>
</dbReference>
<dbReference type="SUPFAM" id="SSF55545">
    <property type="entry name" value="beta-N-acetylhexosaminidase-like domain"/>
    <property type="match status" value="1"/>
</dbReference>
<comment type="similarity">
    <text evidence="2">Belongs to the glycosyl hydrolase 20 family.</text>
</comment>
<evidence type="ECO:0000256" key="8">
    <source>
        <dbReference type="SAM" id="MobiDB-lite"/>
    </source>
</evidence>
<dbReference type="SUPFAM" id="SSF51445">
    <property type="entry name" value="(Trans)glycosidases"/>
    <property type="match status" value="1"/>
</dbReference>
<name>A0ABX0KED7_9PROT</name>
<evidence type="ECO:0000256" key="5">
    <source>
        <dbReference type="ARBA" id="ARBA00023295"/>
    </source>
</evidence>
<dbReference type="PANTHER" id="PTHR22600:SF57">
    <property type="entry name" value="BETA-N-ACETYLHEXOSAMINIDASE"/>
    <property type="match status" value="1"/>
</dbReference>
<feature type="domain" description="GH29D-like beta-sandwich" evidence="11">
    <location>
        <begin position="583"/>
        <end position="635"/>
    </location>
</feature>
<dbReference type="EC" id="3.2.1.52" evidence="3"/>
<sequence>MVTLLLCMRAYDRYSYETEAQARRTRSTRQTRTHPMMRPSHRRPLATTALAALLFTGAQARADDIPPLLPLPASMTLVAGHLRIPATLPVTTDNVAPAQSDILLETLHSRSGPTLVAAPASRATGTPATPTLHFRLLPADPSAPAESYDLTVTPTGVTIIAHDQVGLYYGAVTLAQLLSSPTKTIPALRIRDQPRLRWRGMMVDSSRHFQTPDDIRTMIDAMGRLKLNVLHWHLTDDQGWRIEIRRYPELTRIGAWRHAPDSGPNGDGAPYGGFYTQDQIREIVAYAEARNITIVPELDMPGHAQAAIAAYPEIGSGGTPTQVSTVMGIHPYLYNTDDRTFTFIENVLTEVLELFPSRFIHLGGDEAVKEQWRSSPSVQARMRALGVRDEEALQSWFIERLGTWLASHDRRLIGWDEILKGGLPPSASVMSWHGVKGAVAAAEAGHDAVMAPSSSLYFDYLQTNRDEEPAGGRYPIESLATVYQFDPLPPGTTPQVQQHILGVEGALWTEYFTSGASVLHAAFPRASALAEIAWTPRPLQKWDSFLHRLPAEMRRESEHGVPVADGAFAVTLQATPSDTPGRITLTLSNQANTGLIRYTLDGTEPDQTAPLYRVPLQAPAGVTLTAIPFDKAGHPLATPTRRVITPDLADQRTGSSFIACPGGKLSVRVPATPDAIVPATPDAIAPSPYLTIDRNHDCVAIPVTSLYGTKSLAVDLIPMSRFFGTPQDDPSDTRAATGPGSALPPNTLAVRTTDEPDTVIGSAPLPIGPLGKPLHLVVPITAQGAHALILDSPESPGRPYYGFESVTIIR</sequence>
<evidence type="ECO:0000256" key="2">
    <source>
        <dbReference type="ARBA" id="ARBA00006285"/>
    </source>
</evidence>
<dbReference type="InterPro" id="IPR017853">
    <property type="entry name" value="GH"/>
</dbReference>
<comment type="caution">
    <text evidence="12">The sequence shown here is derived from an EMBL/GenBank/DDBJ whole genome shotgun (WGS) entry which is preliminary data.</text>
</comment>
<feature type="region of interest" description="Disordered" evidence="8">
    <location>
        <begin position="21"/>
        <end position="41"/>
    </location>
</feature>
<dbReference type="Pfam" id="PF02838">
    <property type="entry name" value="Glyco_hydro_20b"/>
    <property type="match status" value="1"/>
</dbReference>
<feature type="compositionally biased region" description="Basic residues" evidence="8">
    <location>
        <begin position="23"/>
        <end position="32"/>
    </location>
</feature>
<keyword evidence="5" id="KW-0326">Glycosidase</keyword>
<evidence type="ECO:0000259" key="11">
    <source>
        <dbReference type="Pfam" id="PF13290"/>
    </source>
</evidence>
<keyword evidence="13" id="KW-1185">Reference proteome</keyword>
<gene>
    <name evidence="12" type="ORF">GOB84_15675</name>
</gene>
<feature type="region of interest" description="Disordered" evidence="8">
    <location>
        <begin position="724"/>
        <end position="748"/>
    </location>
</feature>
<dbReference type="PRINTS" id="PR00738">
    <property type="entry name" value="GLHYDRLASE20"/>
</dbReference>
<dbReference type="Pfam" id="PF00728">
    <property type="entry name" value="Glyco_hydro_20"/>
    <property type="match status" value="1"/>
</dbReference>
<feature type="domain" description="Glycoside hydrolase family 20 catalytic" evidence="9">
    <location>
        <begin position="197"/>
        <end position="536"/>
    </location>
</feature>
<evidence type="ECO:0000256" key="3">
    <source>
        <dbReference type="ARBA" id="ARBA00012663"/>
    </source>
</evidence>
<dbReference type="InterPro" id="IPR015882">
    <property type="entry name" value="HEX_bac_N"/>
</dbReference>
<feature type="domain" description="Beta-hexosaminidase bacterial type N-terminal" evidence="10">
    <location>
        <begin position="66"/>
        <end position="193"/>
    </location>
</feature>
<protein>
    <recommendedName>
        <fullName evidence="3">beta-N-acetylhexosaminidase</fullName>
        <ecNumber evidence="3">3.2.1.52</ecNumber>
    </recommendedName>
    <alternativeName>
        <fullName evidence="6">Beta-N-acetylhexosaminidase</fullName>
    </alternativeName>
    <alternativeName>
        <fullName evidence="7">N-acetyl-beta-glucosaminidase</fullName>
    </alternativeName>
</protein>
<evidence type="ECO:0000259" key="10">
    <source>
        <dbReference type="Pfam" id="PF02838"/>
    </source>
</evidence>
<reference evidence="12 13" key="1">
    <citation type="journal article" date="2020" name="Int. J. Syst. Evol. Microbiol.">
        <title>Novel acetic acid bacteria from cider fermentations: Acetobacter conturbans sp. nov. and Acetobacter fallax sp. nov.</title>
        <authorList>
            <person name="Sombolestani A.S."/>
            <person name="Cleenwerck I."/>
            <person name="Cnockaert M."/>
            <person name="Borremans W."/>
            <person name="Wieme A.D."/>
            <person name="De Vuyst L."/>
            <person name="Vandamme P."/>
        </authorList>
    </citation>
    <scope>NUCLEOTIDE SEQUENCE [LARGE SCALE GENOMIC DNA]</scope>
    <source>
        <strain evidence="12 13">LMG 1637</strain>
    </source>
</reference>
<evidence type="ECO:0000259" key="9">
    <source>
        <dbReference type="Pfam" id="PF00728"/>
    </source>
</evidence>
<dbReference type="Gene3D" id="3.30.379.10">
    <property type="entry name" value="Chitobiase/beta-hexosaminidase domain 2-like"/>
    <property type="match status" value="1"/>
</dbReference>
<dbReference type="InterPro" id="IPR029018">
    <property type="entry name" value="Hex-like_dom2"/>
</dbReference>